<keyword evidence="8" id="KW-1185">Reference proteome</keyword>
<dbReference type="GO" id="GO:0003723">
    <property type="term" value="F:RNA binding"/>
    <property type="evidence" value="ECO:0007669"/>
    <property type="project" value="TreeGrafter"/>
</dbReference>
<gene>
    <name evidence="7" type="ORF">LYPA_23C012444</name>
</gene>
<comment type="similarity">
    <text evidence="1 6">Belongs to the eukaryotic ribosomal protein eL15 family.</text>
</comment>
<comment type="function">
    <text evidence="4">Component of the large ribosomal subunit. The ribosome is a large ribonucleoprotein complex responsible for the synthesis of proteins in the cell.</text>
</comment>
<dbReference type="SMART" id="SM01384">
    <property type="entry name" value="Ribosomal_L15e"/>
    <property type="match status" value="1"/>
</dbReference>
<dbReference type="GO" id="GO:0003735">
    <property type="term" value="F:structural constituent of ribosome"/>
    <property type="evidence" value="ECO:0007669"/>
    <property type="project" value="InterPro"/>
</dbReference>
<dbReference type="Proteomes" id="UP000386466">
    <property type="component" value="Unassembled WGS sequence"/>
</dbReference>
<dbReference type="Pfam" id="PF00827">
    <property type="entry name" value="Ribosomal_L15e"/>
    <property type="match status" value="1"/>
</dbReference>
<evidence type="ECO:0000256" key="5">
    <source>
        <dbReference type="ARBA" id="ARBA00046623"/>
    </source>
</evidence>
<reference evidence="7 8" key="1">
    <citation type="submission" date="2019-01" db="EMBL/GenBank/DDBJ databases">
        <authorList>
            <person name="Alioto T."/>
            <person name="Alioto T."/>
        </authorList>
    </citation>
    <scope>NUCLEOTIDE SEQUENCE [LARGE SCALE GENOMIC DNA]</scope>
</reference>
<organism evidence="7 8">
    <name type="scientific">Lynx pardinus</name>
    <name type="common">Iberian lynx</name>
    <name type="synonym">Felis pardina</name>
    <dbReference type="NCBI Taxonomy" id="191816"/>
    <lineage>
        <taxon>Eukaryota</taxon>
        <taxon>Metazoa</taxon>
        <taxon>Chordata</taxon>
        <taxon>Craniata</taxon>
        <taxon>Vertebrata</taxon>
        <taxon>Euteleostomi</taxon>
        <taxon>Mammalia</taxon>
        <taxon>Eutheria</taxon>
        <taxon>Laurasiatheria</taxon>
        <taxon>Carnivora</taxon>
        <taxon>Feliformia</taxon>
        <taxon>Felidae</taxon>
        <taxon>Felinae</taxon>
        <taxon>Lynx</taxon>
    </lineage>
</organism>
<keyword evidence="3 6" id="KW-0687">Ribonucleoprotein</keyword>
<accession>A0A485P8Q4</accession>
<dbReference type="InterPro" id="IPR000439">
    <property type="entry name" value="Ribosomal_eL15"/>
</dbReference>
<keyword evidence="2 6" id="KW-0689">Ribosomal protein</keyword>
<sequence length="132" mass="15032">MSESIYWTRVPCGGHKRPVRKGGTYGKPVLHDVIQLKFAQSLQPVTEGRAGCHCGTLRVLNSCWVSEDSTYKFFEIILIDPFCKAIRRKPDTQCITKPVHKLRKMERLTSADHESHGLGQFYHTIGGFHYAE</sequence>
<evidence type="ECO:0000313" key="7">
    <source>
        <dbReference type="EMBL" id="VFV42931.1"/>
    </source>
</evidence>
<evidence type="ECO:0000256" key="6">
    <source>
        <dbReference type="RuleBase" id="RU000663"/>
    </source>
</evidence>
<dbReference type="GO" id="GO:0002181">
    <property type="term" value="P:cytoplasmic translation"/>
    <property type="evidence" value="ECO:0007669"/>
    <property type="project" value="TreeGrafter"/>
</dbReference>
<protein>
    <recommendedName>
        <fullName evidence="6">Ribosomal protein L15</fullName>
    </recommendedName>
</protein>
<dbReference type="EMBL" id="CAAGRJ010032901">
    <property type="protein sequence ID" value="VFV42931.1"/>
    <property type="molecule type" value="Genomic_DNA"/>
</dbReference>
<evidence type="ECO:0000256" key="4">
    <source>
        <dbReference type="ARBA" id="ARBA00034092"/>
    </source>
</evidence>
<evidence type="ECO:0000256" key="3">
    <source>
        <dbReference type="ARBA" id="ARBA00023274"/>
    </source>
</evidence>
<dbReference type="InterPro" id="IPR012678">
    <property type="entry name" value="Ribosomal_uL23/eL15/eS24_sf"/>
</dbReference>
<dbReference type="AlphaFoldDB" id="A0A485P8Q4"/>
<comment type="subunit">
    <text evidence="5">Component of the large ribosomal subunit. Interacts with IFIT1 (via TPR repeats 1-4).</text>
</comment>
<evidence type="ECO:0000313" key="8">
    <source>
        <dbReference type="Proteomes" id="UP000386466"/>
    </source>
</evidence>
<proteinExistence type="inferred from homology"/>
<dbReference type="PANTHER" id="PTHR11847">
    <property type="entry name" value="RIBOSOMAL PROTEIN L15"/>
    <property type="match status" value="1"/>
</dbReference>
<name>A0A485P8Q4_LYNPA</name>
<dbReference type="Gene3D" id="3.40.1120.10">
    <property type="entry name" value="Ribosomal protein l15e"/>
    <property type="match status" value="1"/>
</dbReference>
<dbReference type="GO" id="GO:0022625">
    <property type="term" value="C:cytosolic large ribosomal subunit"/>
    <property type="evidence" value="ECO:0007669"/>
    <property type="project" value="TreeGrafter"/>
</dbReference>
<dbReference type="InterPro" id="IPR024794">
    <property type="entry name" value="Rbsml_eL15_core_dom_sf"/>
</dbReference>
<evidence type="ECO:0000256" key="2">
    <source>
        <dbReference type="ARBA" id="ARBA00022980"/>
    </source>
</evidence>
<dbReference type="PANTHER" id="PTHR11847:SF4">
    <property type="entry name" value="LARGE RIBOSOMAL SUBUNIT PROTEIN EL15"/>
    <property type="match status" value="1"/>
</dbReference>
<evidence type="ECO:0000256" key="1">
    <source>
        <dbReference type="ARBA" id="ARBA00006857"/>
    </source>
</evidence>
<dbReference type="SUPFAM" id="SSF54189">
    <property type="entry name" value="Ribosomal proteins S24e, L23 and L15e"/>
    <property type="match status" value="1"/>
</dbReference>